<evidence type="ECO:0000256" key="2">
    <source>
        <dbReference type="ARBA" id="ARBA00010076"/>
    </source>
</evidence>
<evidence type="ECO:0000256" key="5">
    <source>
        <dbReference type="ARBA" id="ARBA00022989"/>
    </source>
</evidence>
<dbReference type="Pfam" id="PF03821">
    <property type="entry name" value="Mtp"/>
    <property type="match status" value="1"/>
</dbReference>
<dbReference type="GO" id="GO:0005765">
    <property type="term" value="C:lysosomal membrane"/>
    <property type="evidence" value="ECO:0007669"/>
    <property type="project" value="TreeGrafter"/>
</dbReference>
<proteinExistence type="inferred from homology"/>
<evidence type="ECO:0000256" key="3">
    <source>
        <dbReference type="ARBA" id="ARBA00022448"/>
    </source>
</evidence>
<dbReference type="GO" id="GO:0012505">
    <property type="term" value="C:endomembrane system"/>
    <property type="evidence" value="ECO:0007669"/>
    <property type="project" value="UniProtKB-SubCell"/>
</dbReference>
<keyword evidence="3" id="KW-0813">Transport</keyword>
<accession>A0A9N9S0Z8</accession>
<reference evidence="8" key="2">
    <citation type="submission" date="2022-10" db="EMBL/GenBank/DDBJ databases">
        <authorList>
            <consortium name="ENA_rothamsted_submissions"/>
            <consortium name="culmorum"/>
            <person name="King R."/>
        </authorList>
    </citation>
    <scope>NUCLEOTIDE SEQUENCE</scope>
</reference>
<feature type="transmembrane region" description="Helical" evidence="7">
    <location>
        <begin position="120"/>
        <end position="142"/>
    </location>
</feature>
<evidence type="ECO:0000313" key="9">
    <source>
        <dbReference type="Proteomes" id="UP001153620"/>
    </source>
</evidence>
<evidence type="ECO:0000256" key="1">
    <source>
        <dbReference type="ARBA" id="ARBA00004127"/>
    </source>
</evidence>
<name>A0A9N9S0Z8_9DIPT</name>
<feature type="transmembrane region" description="Helical" evidence="7">
    <location>
        <begin position="21"/>
        <end position="45"/>
    </location>
</feature>
<evidence type="ECO:0000256" key="7">
    <source>
        <dbReference type="SAM" id="Phobius"/>
    </source>
</evidence>
<sequence length="290" mass="32571">MSNQLNSSQFRCCFGILHVKTACIIIGAWHLILNLFALTLLGIIAKNPAIIHHSSDNKLDDDGIDALPTPVSRNILEQDPYRDHSLNHNDIDMGGLVCLCMIAITLMLIYGAMKNRPSHLLPFFFLQLCDFAITTLSAAGYLCYLRTIHKIIENSKHLPYKEELLRVDSQTLGILVLFAFVFMVMLKAYCIGIVWRCYKYLTIRQNATILSYIIQDQPMNTENLYNSLLPGYEEALNMKAPPSYAAAMQSHEIIPTSSDMNPPSYTQAMTIQDNTTEATNTRQPGESSST</sequence>
<evidence type="ECO:0008006" key="10">
    <source>
        <dbReference type="Google" id="ProtNLM"/>
    </source>
</evidence>
<keyword evidence="9" id="KW-1185">Reference proteome</keyword>
<dbReference type="PANTHER" id="PTHR12479:SF10">
    <property type="entry name" value="LYSOSOMAL-ASSOCIATED TRANSMEMBRANE PROTEIN"/>
    <property type="match status" value="1"/>
</dbReference>
<dbReference type="EMBL" id="OU895879">
    <property type="protein sequence ID" value="CAG9807602.1"/>
    <property type="molecule type" value="Genomic_DNA"/>
</dbReference>
<protein>
    <recommendedName>
        <fullName evidence="10">Lysosomal-associated transmembrane protein 4A</fullName>
    </recommendedName>
</protein>
<keyword evidence="6 7" id="KW-0472">Membrane</keyword>
<evidence type="ECO:0000256" key="4">
    <source>
        <dbReference type="ARBA" id="ARBA00022692"/>
    </source>
</evidence>
<dbReference type="InterPro" id="IPR004687">
    <property type="entry name" value="LAPTM4/5"/>
</dbReference>
<dbReference type="PANTHER" id="PTHR12479">
    <property type="entry name" value="LYSOSOMAL-ASSOCIATED TRANSMEMBRANE PROTEIN"/>
    <property type="match status" value="1"/>
</dbReference>
<dbReference type="AlphaFoldDB" id="A0A9N9S0Z8"/>
<keyword evidence="4 7" id="KW-0812">Transmembrane</keyword>
<reference evidence="8" key="1">
    <citation type="submission" date="2022-01" db="EMBL/GenBank/DDBJ databases">
        <authorList>
            <person name="King R."/>
        </authorList>
    </citation>
    <scope>NUCLEOTIDE SEQUENCE</scope>
</reference>
<dbReference type="OrthoDB" id="10002163at2759"/>
<comment type="similarity">
    <text evidence="2">Belongs to the LAPTM4/LAPTM5 transporter family.</text>
</comment>
<dbReference type="Proteomes" id="UP001153620">
    <property type="component" value="Chromosome 3"/>
</dbReference>
<dbReference type="InterPro" id="IPR051115">
    <property type="entry name" value="LAPTM_transporter"/>
</dbReference>
<feature type="transmembrane region" description="Helical" evidence="7">
    <location>
        <begin position="93"/>
        <end position="113"/>
    </location>
</feature>
<comment type="subcellular location">
    <subcellularLocation>
        <location evidence="1">Endomembrane system</location>
        <topology evidence="1">Multi-pass membrane protein</topology>
    </subcellularLocation>
</comment>
<keyword evidence="5 7" id="KW-1133">Transmembrane helix</keyword>
<feature type="transmembrane region" description="Helical" evidence="7">
    <location>
        <begin position="172"/>
        <end position="195"/>
    </location>
</feature>
<gene>
    <name evidence="8" type="ORF">CHIRRI_LOCUS10448</name>
</gene>
<organism evidence="8 9">
    <name type="scientific">Chironomus riparius</name>
    <dbReference type="NCBI Taxonomy" id="315576"/>
    <lineage>
        <taxon>Eukaryota</taxon>
        <taxon>Metazoa</taxon>
        <taxon>Ecdysozoa</taxon>
        <taxon>Arthropoda</taxon>
        <taxon>Hexapoda</taxon>
        <taxon>Insecta</taxon>
        <taxon>Pterygota</taxon>
        <taxon>Neoptera</taxon>
        <taxon>Endopterygota</taxon>
        <taxon>Diptera</taxon>
        <taxon>Nematocera</taxon>
        <taxon>Chironomoidea</taxon>
        <taxon>Chironomidae</taxon>
        <taxon>Chironominae</taxon>
        <taxon>Chironomus</taxon>
    </lineage>
</organism>
<evidence type="ECO:0000313" key="8">
    <source>
        <dbReference type="EMBL" id="CAG9807602.1"/>
    </source>
</evidence>
<evidence type="ECO:0000256" key="6">
    <source>
        <dbReference type="ARBA" id="ARBA00023136"/>
    </source>
</evidence>